<accession>A0ABP7RR28</accession>
<keyword evidence="8" id="KW-0032">Aminotransferase</keyword>
<keyword evidence="2" id="KW-0808">Transferase</keyword>
<dbReference type="PIRSF" id="PIRSF015557">
    <property type="entry name" value="UCP015557"/>
    <property type="match status" value="1"/>
</dbReference>
<gene>
    <name evidence="8" type="primary">earP</name>
    <name evidence="8" type="ORF">GCM10022279_25690</name>
</gene>
<comment type="caution">
    <text evidence="8">The sequence shown here is derived from an EMBL/GenBank/DDBJ whole genome shotgun (WGS) entry which is preliminary data.</text>
</comment>
<proteinExistence type="inferred from homology"/>
<evidence type="ECO:0000313" key="9">
    <source>
        <dbReference type="Proteomes" id="UP001501627"/>
    </source>
</evidence>
<protein>
    <recommendedName>
        <fullName evidence="5">Protein-arginine rhamnosyltransferase</fullName>
    </recommendedName>
    <alternativeName>
        <fullName evidence="6">EF-P arginine rhamnosyltransferase</fullName>
    </alternativeName>
</protein>
<reference evidence="9" key="1">
    <citation type="journal article" date="2019" name="Int. J. Syst. Evol. Microbiol.">
        <title>The Global Catalogue of Microorganisms (GCM) 10K type strain sequencing project: providing services to taxonomists for standard genome sequencing and annotation.</title>
        <authorList>
            <consortium name="The Broad Institute Genomics Platform"/>
            <consortium name="The Broad Institute Genome Sequencing Center for Infectious Disease"/>
            <person name="Wu L."/>
            <person name="Ma J."/>
        </authorList>
    </citation>
    <scope>NUCLEOTIDE SEQUENCE [LARGE SCALE GENOMIC DNA]</scope>
    <source>
        <strain evidence="9">JCM 17561</strain>
    </source>
</reference>
<organism evidence="8 9">
    <name type="scientific">Comamonas faecalis</name>
    <dbReference type="NCBI Taxonomy" id="1387849"/>
    <lineage>
        <taxon>Bacteria</taxon>
        <taxon>Pseudomonadati</taxon>
        <taxon>Pseudomonadota</taxon>
        <taxon>Betaproteobacteria</taxon>
        <taxon>Burkholderiales</taxon>
        <taxon>Comamonadaceae</taxon>
        <taxon>Comamonas</taxon>
    </lineage>
</organism>
<evidence type="ECO:0000256" key="5">
    <source>
        <dbReference type="ARBA" id="ARBA00024416"/>
    </source>
</evidence>
<keyword evidence="1" id="KW-0328">Glycosyltransferase</keyword>
<evidence type="ECO:0000313" key="8">
    <source>
        <dbReference type="EMBL" id="GAA4000720.1"/>
    </source>
</evidence>
<evidence type="ECO:0000256" key="6">
    <source>
        <dbReference type="ARBA" id="ARBA00030025"/>
    </source>
</evidence>
<evidence type="ECO:0000256" key="7">
    <source>
        <dbReference type="ARBA" id="ARBA00048472"/>
    </source>
</evidence>
<comment type="catalytic activity">
    <reaction evidence="7">
        <text>dTDP-beta-L-rhamnose + L-arginyl-[protein] = N(omega)-(alpha-L-rhamnosyl)-L-arginyl-[protein] + dTDP + H(+)</text>
        <dbReference type="Rhea" id="RHEA:66692"/>
        <dbReference type="Rhea" id="RHEA-COMP:10532"/>
        <dbReference type="Rhea" id="RHEA-COMP:17096"/>
        <dbReference type="ChEBI" id="CHEBI:15378"/>
        <dbReference type="ChEBI" id="CHEBI:29965"/>
        <dbReference type="ChEBI" id="CHEBI:57510"/>
        <dbReference type="ChEBI" id="CHEBI:58369"/>
        <dbReference type="ChEBI" id="CHEBI:167445"/>
    </reaction>
    <physiologicalReaction direction="left-to-right" evidence="7">
        <dbReference type="Rhea" id="RHEA:66693"/>
    </physiologicalReaction>
</comment>
<evidence type="ECO:0000256" key="4">
    <source>
        <dbReference type="ARBA" id="ARBA00024346"/>
    </source>
</evidence>
<dbReference type="EMBL" id="BAABBP010000026">
    <property type="protein sequence ID" value="GAA4000720.1"/>
    <property type="molecule type" value="Genomic_DNA"/>
</dbReference>
<dbReference type="Pfam" id="PF10093">
    <property type="entry name" value="EarP"/>
    <property type="match status" value="1"/>
</dbReference>
<dbReference type="NCBIfam" id="TIGR03837">
    <property type="entry name" value="efp_Arg_rhamno"/>
    <property type="match status" value="1"/>
</dbReference>
<name>A0ABP7RR28_9BURK</name>
<sequence>MVCPVGAVKADLTIAPMDFLPAQASPPRRLWDIFCQVIDNHGDIGVCWRLAADLAARGQRVRLWCDDASALAWMAPPATRSRDIELLGWPAQAPGNGGASGGVGDVVIEAFGCEIPPAWAAAIAQAARERPRPPVWINLEYLSAEGYVERCHRLPSPIQSGPAQGLTRWFFYPGFTERTGGLLREGGLAARQQAFDRQAWRARLGIASRALAVSLFCYEPPALAELVAQLRQHGPAHLLVAPGRAAQALQRLPAVQDTAGLALHLLPYVSQPQFDEMLWACDLNLVRGEDSLVRALWAGQPLVWNIYPQHDDAHHAKLHAFLDWLDAPASLRRFHLLWNGVQAGSPLPLPSTGVLAEWRACVHAARQSLLQRKDLLTQLLGFVEEKS</sequence>
<dbReference type="GO" id="GO:0008483">
    <property type="term" value="F:transaminase activity"/>
    <property type="evidence" value="ECO:0007669"/>
    <property type="project" value="UniProtKB-KW"/>
</dbReference>
<evidence type="ECO:0000256" key="2">
    <source>
        <dbReference type="ARBA" id="ARBA00022679"/>
    </source>
</evidence>
<comment type="function">
    <text evidence="3">Protein-arginine rhamnosyltransferase that catalyzes the transfer of a single rhamnose to elongation factor P (EF-P) on 'Lys-32', a modification required for EF-P-dependent rescue of polyproline stalled ribosomes.</text>
</comment>
<evidence type="ECO:0000256" key="3">
    <source>
        <dbReference type="ARBA" id="ARBA00024303"/>
    </source>
</evidence>
<dbReference type="Proteomes" id="UP001501627">
    <property type="component" value="Unassembled WGS sequence"/>
</dbReference>
<keyword evidence="8" id="KW-0648">Protein biosynthesis</keyword>
<keyword evidence="9" id="KW-1185">Reference proteome</keyword>
<dbReference type="InterPro" id="IPR016633">
    <property type="entry name" value="EarP"/>
</dbReference>
<evidence type="ECO:0000256" key="1">
    <source>
        <dbReference type="ARBA" id="ARBA00022676"/>
    </source>
</evidence>
<keyword evidence="8" id="KW-0251">Elongation factor</keyword>
<dbReference type="GO" id="GO:0003746">
    <property type="term" value="F:translation elongation factor activity"/>
    <property type="evidence" value="ECO:0007669"/>
    <property type="project" value="UniProtKB-KW"/>
</dbReference>
<comment type="similarity">
    <text evidence="4">Belongs to the glycosyltransferase 104 family.</text>
</comment>